<evidence type="ECO:0000256" key="5">
    <source>
        <dbReference type="ARBA" id="ARBA00022989"/>
    </source>
</evidence>
<evidence type="ECO:0000256" key="1">
    <source>
        <dbReference type="ARBA" id="ARBA00004651"/>
    </source>
</evidence>
<accession>A0A845AT93</accession>
<dbReference type="Pfam" id="PF03458">
    <property type="entry name" value="Gly_transporter"/>
    <property type="match status" value="2"/>
</dbReference>
<evidence type="ECO:0000313" key="10">
    <source>
        <dbReference type="Proteomes" id="UP000446786"/>
    </source>
</evidence>
<comment type="similarity">
    <text evidence="2">Belongs to the UPF0126 family.</text>
</comment>
<organism evidence="9 10">
    <name type="scientific">Parerythrobacter jejuensis</name>
    <dbReference type="NCBI Taxonomy" id="795812"/>
    <lineage>
        <taxon>Bacteria</taxon>
        <taxon>Pseudomonadati</taxon>
        <taxon>Pseudomonadota</taxon>
        <taxon>Alphaproteobacteria</taxon>
        <taxon>Sphingomonadales</taxon>
        <taxon>Erythrobacteraceae</taxon>
        <taxon>Parerythrobacter</taxon>
    </lineage>
</organism>
<feature type="domain" description="Glycine transporter" evidence="8">
    <location>
        <begin position="15"/>
        <end position="87"/>
    </location>
</feature>
<dbReference type="Proteomes" id="UP000446786">
    <property type="component" value="Unassembled WGS sequence"/>
</dbReference>
<keyword evidence="5 7" id="KW-1133">Transmembrane helix</keyword>
<feature type="transmembrane region" description="Helical" evidence="7">
    <location>
        <begin position="66"/>
        <end position="87"/>
    </location>
</feature>
<name>A0A845AT93_9SPHN</name>
<keyword evidence="10" id="KW-1185">Reference proteome</keyword>
<feature type="domain" description="Glycine transporter" evidence="8">
    <location>
        <begin position="99"/>
        <end position="170"/>
    </location>
</feature>
<dbReference type="GO" id="GO:0005886">
    <property type="term" value="C:plasma membrane"/>
    <property type="evidence" value="ECO:0007669"/>
    <property type="project" value="UniProtKB-SubCell"/>
</dbReference>
<evidence type="ECO:0000256" key="4">
    <source>
        <dbReference type="ARBA" id="ARBA00022692"/>
    </source>
</evidence>
<dbReference type="PANTHER" id="PTHR30506:SF3">
    <property type="entry name" value="UPF0126 INNER MEMBRANE PROTEIN YADS-RELATED"/>
    <property type="match status" value="1"/>
</dbReference>
<reference evidence="9 10" key="1">
    <citation type="submission" date="2019-12" db="EMBL/GenBank/DDBJ databases">
        <title>Genomic-based taxomic classification of the family Erythrobacteraceae.</title>
        <authorList>
            <person name="Xu L."/>
        </authorList>
    </citation>
    <scope>NUCLEOTIDE SEQUENCE [LARGE SCALE GENOMIC DNA]</scope>
    <source>
        <strain evidence="9 10">JCM 16677</strain>
    </source>
</reference>
<evidence type="ECO:0000256" key="6">
    <source>
        <dbReference type="ARBA" id="ARBA00023136"/>
    </source>
</evidence>
<dbReference type="RefSeq" id="WP_160780033.1">
    <property type="nucleotide sequence ID" value="NZ_BAAAZF010000001.1"/>
</dbReference>
<dbReference type="OrthoDB" id="9791874at2"/>
<feature type="transmembrane region" description="Helical" evidence="7">
    <location>
        <begin position="180"/>
        <end position="201"/>
    </location>
</feature>
<evidence type="ECO:0000313" key="9">
    <source>
        <dbReference type="EMBL" id="MXP32719.1"/>
    </source>
</evidence>
<proteinExistence type="inferred from homology"/>
<sequence length="227" mass="23847">MPVDTTAILTPLLDWLDIAGVAVFALSGALIAAKERQTFVTLAFFALVTGVGGGTIRDLLIGAPVFWMSDSWVGVACLSVAVLVWLTPTRWWEGKLLDYADGLGLTAYAVLGAAKALSYGVPPVQAMMMGVITGTVGGVIRDVVAGRPSILMKPELYVTAAALSASLCVAGTLLEMPRVWVWIGATLAGLILRSAAIRFNLALPAYNERLAAKSNEASETPDPEKAD</sequence>
<feature type="transmembrane region" description="Helical" evidence="7">
    <location>
        <begin position="156"/>
        <end position="174"/>
    </location>
</feature>
<dbReference type="PANTHER" id="PTHR30506">
    <property type="entry name" value="INNER MEMBRANE PROTEIN"/>
    <property type="match status" value="1"/>
</dbReference>
<gene>
    <name evidence="9" type="ORF">GRI94_12890</name>
</gene>
<keyword evidence="3" id="KW-1003">Cell membrane</keyword>
<dbReference type="AlphaFoldDB" id="A0A845AT93"/>
<keyword evidence="6 7" id="KW-0472">Membrane</keyword>
<evidence type="ECO:0000256" key="3">
    <source>
        <dbReference type="ARBA" id="ARBA00022475"/>
    </source>
</evidence>
<comment type="subcellular location">
    <subcellularLocation>
        <location evidence="1">Cell membrane</location>
        <topology evidence="1">Multi-pass membrane protein</topology>
    </subcellularLocation>
</comment>
<feature type="transmembrane region" description="Helical" evidence="7">
    <location>
        <begin position="12"/>
        <end position="32"/>
    </location>
</feature>
<dbReference type="EMBL" id="WTYE01000001">
    <property type="protein sequence ID" value="MXP32719.1"/>
    <property type="molecule type" value="Genomic_DNA"/>
</dbReference>
<evidence type="ECO:0000259" key="8">
    <source>
        <dbReference type="Pfam" id="PF03458"/>
    </source>
</evidence>
<keyword evidence="4 7" id="KW-0812">Transmembrane</keyword>
<comment type="caution">
    <text evidence="9">The sequence shown here is derived from an EMBL/GenBank/DDBJ whole genome shotgun (WGS) entry which is preliminary data.</text>
</comment>
<protein>
    <submittedName>
        <fullName evidence="9">Trimeric intracellular cation channel family protein</fullName>
    </submittedName>
</protein>
<evidence type="ECO:0000256" key="7">
    <source>
        <dbReference type="SAM" id="Phobius"/>
    </source>
</evidence>
<evidence type="ECO:0000256" key="2">
    <source>
        <dbReference type="ARBA" id="ARBA00008193"/>
    </source>
</evidence>
<dbReference type="InterPro" id="IPR005115">
    <property type="entry name" value="Gly_transporter"/>
</dbReference>
<feature type="transmembrane region" description="Helical" evidence="7">
    <location>
        <begin position="39"/>
        <end position="60"/>
    </location>
</feature>